<sequence length="172" mass="19383">MTQSLTPMDDKDSTEQARQILFHGYLQIISLSITPLPCYTGLTADDELRLFWNKSKTLGSYLFFANRYFAFFGNITVTILGFTTSSITLQNYALYCQILLAANQIVVCALLTMRIYALYACSIRILMYMLGSGVILFGVSCWSLTDQKSDRWEESGCHIDLSHITCICGSFV</sequence>
<organism evidence="3 4">
    <name type="scientific">Guyanagaster necrorhizus</name>
    <dbReference type="NCBI Taxonomy" id="856835"/>
    <lineage>
        <taxon>Eukaryota</taxon>
        <taxon>Fungi</taxon>
        <taxon>Dikarya</taxon>
        <taxon>Basidiomycota</taxon>
        <taxon>Agaricomycotina</taxon>
        <taxon>Agaricomycetes</taxon>
        <taxon>Agaricomycetidae</taxon>
        <taxon>Agaricales</taxon>
        <taxon>Marasmiineae</taxon>
        <taxon>Physalacriaceae</taxon>
        <taxon>Guyanagaster</taxon>
    </lineage>
</organism>
<dbReference type="OrthoDB" id="2686513at2759"/>
<evidence type="ECO:0000259" key="2">
    <source>
        <dbReference type="Pfam" id="PF20151"/>
    </source>
</evidence>
<dbReference type="RefSeq" id="XP_043041896.1">
    <property type="nucleotide sequence ID" value="XM_043181948.1"/>
</dbReference>
<dbReference type="AlphaFoldDB" id="A0A9P7VVP9"/>
<feature type="domain" description="DUF6533" evidence="2">
    <location>
        <begin position="42"/>
        <end position="71"/>
    </location>
</feature>
<dbReference type="Proteomes" id="UP000812287">
    <property type="component" value="Unassembled WGS sequence"/>
</dbReference>
<protein>
    <recommendedName>
        <fullName evidence="2">DUF6533 domain-containing protein</fullName>
    </recommendedName>
</protein>
<feature type="transmembrane region" description="Helical" evidence="1">
    <location>
        <begin position="20"/>
        <end position="40"/>
    </location>
</feature>
<dbReference type="InterPro" id="IPR045340">
    <property type="entry name" value="DUF6533"/>
</dbReference>
<name>A0A9P7VVP9_9AGAR</name>
<keyword evidence="4" id="KW-1185">Reference proteome</keyword>
<evidence type="ECO:0000256" key="1">
    <source>
        <dbReference type="SAM" id="Phobius"/>
    </source>
</evidence>
<dbReference type="Pfam" id="PF20151">
    <property type="entry name" value="DUF6533"/>
    <property type="match status" value="1"/>
</dbReference>
<evidence type="ECO:0000313" key="4">
    <source>
        <dbReference type="Proteomes" id="UP000812287"/>
    </source>
</evidence>
<dbReference type="GeneID" id="66104244"/>
<reference evidence="3" key="1">
    <citation type="submission" date="2020-11" db="EMBL/GenBank/DDBJ databases">
        <title>Adaptations for nitrogen fixation in a non-lichenized fungal sporocarp promotes dispersal by wood-feeding termites.</title>
        <authorList>
            <consortium name="DOE Joint Genome Institute"/>
            <person name="Koch R.A."/>
            <person name="Yoon G."/>
            <person name="Arayal U."/>
            <person name="Lail K."/>
            <person name="Amirebrahimi M."/>
            <person name="Labutti K."/>
            <person name="Lipzen A."/>
            <person name="Riley R."/>
            <person name="Barry K."/>
            <person name="Henrissat B."/>
            <person name="Grigoriev I.V."/>
            <person name="Herr J.R."/>
            <person name="Aime M.C."/>
        </authorList>
    </citation>
    <scope>NUCLEOTIDE SEQUENCE</scope>
    <source>
        <strain evidence="3">MCA 3950</strain>
    </source>
</reference>
<dbReference type="EMBL" id="MU250529">
    <property type="protein sequence ID" value="KAG7448396.1"/>
    <property type="molecule type" value="Genomic_DNA"/>
</dbReference>
<feature type="transmembrane region" description="Helical" evidence="1">
    <location>
        <begin position="61"/>
        <end position="80"/>
    </location>
</feature>
<keyword evidence="1" id="KW-1133">Transmembrane helix</keyword>
<gene>
    <name evidence="3" type="ORF">BT62DRAFT_704030</name>
</gene>
<proteinExistence type="predicted"/>
<keyword evidence="1" id="KW-0812">Transmembrane</keyword>
<feature type="transmembrane region" description="Helical" evidence="1">
    <location>
        <begin position="92"/>
        <end position="113"/>
    </location>
</feature>
<evidence type="ECO:0000313" key="3">
    <source>
        <dbReference type="EMBL" id="KAG7448396.1"/>
    </source>
</evidence>
<comment type="caution">
    <text evidence="3">The sequence shown here is derived from an EMBL/GenBank/DDBJ whole genome shotgun (WGS) entry which is preliminary data.</text>
</comment>
<feature type="transmembrane region" description="Helical" evidence="1">
    <location>
        <begin position="125"/>
        <end position="145"/>
    </location>
</feature>
<keyword evidence="1" id="KW-0472">Membrane</keyword>
<accession>A0A9P7VVP9</accession>